<name>A0A1S4BCR5_TOBAC</name>
<dbReference type="PANTHER" id="PTHR34145:SF28">
    <property type="entry name" value="F-BOX DOMAIN-CONTAINING PROTEIN"/>
    <property type="match status" value="1"/>
</dbReference>
<dbReference type="InterPro" id="IPR053772">
    <property type="entry name" value="At1g61320/At1g61330-like"/>
</dbReference>
<keyword evidence="1" id="KW-1185">Reference proteome</keyword>
<reference evidence="2" key="2">
    <citation type="submission" date="2025-08" db="UniProtKB">
        <authorList>
            <consortium name="RefSeq"/>
        </authorList>
    </citation>
    <scope>IDENTIFICATION</scope>
    <source>
        <tissue evidence="2">Leaf</tissue>
    </source>
</reference>
<evidence type="ECO:0000313" key="1">
    <source>
        <dbReference type="Proteomes" id="UP000790787"/>
    </source>
</evidence>
<dbReference type="KEGG" id="nta:107806928"/>
<dbReference type="OrthoDB" id="1939276at2759"/>
<dbReference type="PaxDb" id="4097-A0A1S4BCR5"/>
<proteinExistence type="predicted"/>
<dbReference type="InterPro" id="IPR036047">
    <property type="entry name" value="F-box-like_dom_sf"/>
</dbReference>
<sequence length="213" mass="24521">MNKPRVMETVTKDDKTLDQINKLPESLLVQIISLLPIKDAVQTSLCLKKVLFMLQLDGVQLPELKCKCLTIKFHITKFNLYGVASLLQVSSHVETLNIDMESYQSCLHCRYESSYLYKGDDNDLDSWISNFLFPNLKSVKIVYSTGMCCEEYDKLFEFSECLLKNAMILEKFVIIAKRRKCWNCSENCVSPYLSQLAMKLLGCPSTNFMMIFS</sequence>
<dbReference type="PANTHER" id="PTHR34145">
    <property type="entry name" value="OS02G0105600 PROTEIN"/>
    <property type="match status" value="1"/>
</dbReference>
<gene>
    <name evidence="2" type="primary">LOC107806928</name>
</gene>
<dbReference type="RefSeq" id="XP_016486684.1">
    <property type="nucleotide sequence ID" value="XM_016631198.2"/>
</dbReference>
<dbReference type="GeneID" id="107806928"/>
<organism evidence="1 2">
    <name type="scientific">Nicotiana tabacum</name>
    <name type="common">Common tobacco</name>
    <dbReference type="NCBI Taxonomy" id="4097"/>
    <lineage>
        <taxon>Eukaryota</taxon>
        <taxon>Viridiplantae</taxon>
        <taxon>Streptophyta</taxon>
        <taxon>Embryophyta</taxon>
        <taxon>Tracheophyta</taxon>
        <taxon>Spermatophyta</taxon>
        <taxon>Magnoliopsida</taxon>
        <taxon>eudicotyledons</taxon>
        <taxon>Gunneridae</taxon>
        <taxon>Pentapetalae</taxon>
        <taxon>asterids</taxon>
        <taxon>lamiids</taxon>
        <taxon>Solanales</taxon>
        <taxon>Solanaceae</taxon>
        <taxon>Nicotianoideae</taxon>
        <taxon>Nicotianeae</taxon>
        <taxon>Nicotiana</taxon>
    </lineage>
</organism>
<accession>A0A1S4BCR5</accession>
<dbReference type="Proteomes" id="UP000790787">
    <property type="component" value="Chromosome 20"/>
</dbReference>
<dbReference type="AlphaFoldDB" id="A0A1S4BCR5"/>
<reference evidence="1" key="1">
    <citation type="journal article" date="2014" name="Nat. Commun.">
        <title>The tobacco genome sequence and its comparison with those of tomato and potato.</title>
        <authorList>
            <person name="Sierro N."/>
            <person name="Battey J.N."/>
            <person name="Ouadi S."/>
            <person name="Bakaher N."/>
            <person name="Bovet L."/>
            <person name="Willig A."/>
            <person name="Goepfert S."/>
            <person name="Peitsch M.C."/>
            <person name="Ivanov N.V."/>
        </authorList>
    </citation>
    <scope>NUCLEOTIDE SEQUENCE [LARGE SCALE GENOMIC DNA]</scope>
</reference>
<dbReference type="SUPFAM" id="SSF81383">
    <property type="entry name" value="F-box domain"/>
    <property type="match status" value="1"/>
</dbReference>
<dbReference type="RefSeq" id="XP_016486684.1">
    <property type="nucleotide sequence ID" value="XM_016631198.1"/>
</dbReference>
<protein>
    <submittedName>
        <fullName evidence="2">Uncharacterized protein LOC107806928 isoform X1</fullName>
    </submittedName>
    <submittedName>
        <fullName evidence="2">Uncharacterized protein isoform X1</fullName>
    </submittedName>
</protein>
<evidence type="ECO:0000313" key="2">
    <source>
        <dbReference type="RefSeq" id="XP_016486684.1"/>
    </source>
</evidence>